<comment type="caution">
    <text evidence="1">The sequence shown here is derived from an EMBL/GenBank/DDBJ whole genome shotgun (WGS) entry which is preliminary data.</text>
</comment>
<reference evidence="1" key="1">
    <citation type="submission" date="2019-12" db="EMBL/GenBank/DDBJ databases">
        <title>Actinomadura physcomitrii sp. nov., a novel actinomycete isolated from moss [Physcomitrium sphaericum (Ludw) Fuernr].</title>
        <authorList>
            <person name="Zhuang X."/>
        </authorList>
    </citation>
    <scope>NUCLEOTIDE SEQUENCE [LARGE SCALE GENOMIC DNA]</scope>
    <source>
        <strain evidence="1">LD22</strain>
    </source>
</reference>
<dbReference type="Pfam" id="PF06868">
    <property type="entry name" value="DUF1257"/>
    <property type="match status" value="1"/>
</dbReference>
<gene>
    <name evidence="1" type="ORF">F8568_044700</name>
</gene>
<name>A0A6I4MNA6_9ACTN</name>
<evidence type="ECO:0000313" key="1">
    <source>
        <dbReference type="EMBL" id="MWA07312.1"/>
    </source>
</evidence>
<dbReference type="PANTHER" id="PTHR39638:SF2">
    <property type="entry name" value="YCF35"/>
    <property type="match status" value="1"/>
</dbReference>
<proteinExistence type="predicted"/>
<dbReference type="AlphaFoldDB" id="A0A6I4MNA6"/>
<dbReference type="RefSeq" id="WP_151600213.1">
    <property type="nucleotide sequence ID" value="NZ_WBMS02000070.1"/>
</dbReference>
<dbReference type="PANTHER" id="PTHR39638">
    <property type="entry name" value="YCF35"/>
    <property type="match status" value="1"/>
</dbReference>
<keyword evidence="2" id="KW-1185">Reference proteome</keyword>
<protein>
    <submittedName>
        <fullName evidence="1">DUF1257 domain-containing protein</fullName>
    </submittedName>
</protein>
<sequence>MSHFTRIRTRLTDGRVLREALERMGHTVEPPGQGVVGYRGQRTDAEFKICPRTGEHEIGFAPSANGYVLVADWWGIRSVGQKAFTRALNQQYALVSAVSTLEARGFRIDEQIQDETGQIRVVLRRHAGM</sequence>
<organism evidence="1 2">
    <name type="scientific">Actinomadura physcomitrii</name>
    <dbReference type="NCBI Taxonomy" id="2650748"/>
    <lineage>
        <taxon>Bacteria</taxon>
        <taxon>Bacillati</taxon>
        <taxon>Actinomycetota</taxon>
        <taxon>Actinomycetes</taxon>
        <taxon>Streptosporangiales</taxon>
        <taxon>Thermomonosporaceae</taxon>
        <taxon>Actinomadura</taxon>
    </lineage>
</organism>
<accession>A0A6I4MNA6</accession>
<dbReference type="Proteomes" id="UP000462055">
    <property type="component" value="Unassembled WGS sequence"/>
</dbReference>
<evidence type="ECO:0000313" key="2">
    <source>
        <dbReference type="Proteomes" id="UP000462055"/>
    </source>
</evidence>
<dbReference type="EMBL" id="WBMS02000070">
    <property type="protein sequence ID" value="MWA07312.1"/>
    <property type="molecule type" value="Genomic_DNA"/>
</dbReference>
<dbReference type="InterPro" id="IPR009666">
    <property type="entry name" value="Uncharacterised_Ycf35"/>
</dbReference>